<accession>A0A7J6Y0B8</accession>
<proteinExistence type="predicted"/>
<evidence type="ECO:0000313" key="4">
    <source>
        <dbReference type="Proteomes" id="UP000583944"/>
    </source>
</evidence>
<keyword evidence="2" id="KW-1133">Transmembrane helix</keyword>
<feature type="transmembrane region" description="Helical" evidence="2">
    <location>
        <begin position="80"/>
        <end position="102"/>
    </location>
</feature>
<feature type="region of interest" description="Disordered" evidence="1">
    <location>
        <begin position="153"/>
        <end position="184"/>
    </location>
</feature>
<name>A0A7J6Y0B8_TRYCR</name>
<evidence type="ECO:0000256" key="2">
    <source>
        <dbReference type="SAM" id="Phobius"/>
    </source>
</evidence>
<evidence type="ECO:0000256" key="1">
    <source>
        <dbReference type="SAM" id="MobiDB-lite"/>
    </source>
</evidence>
<protein>
    <submittedName>
        <fullName evidence="3">Uncharacterized protein</fullName>
    </submittedName>
</protein>
<dbReference type="EMBL" id="JABDHM010000058">
    <property type="protein sequence ID" value="KAF5220043.1"/>
    <property type="molecule type" value="Genomic_DNA"/>
</dbReference>
<reference evidence="3 4" key="1">
    <citation type="journal article" date="2019" name="Genome Biol. Evol.">
        <title>Nanopore Sequencing Significantly Improves Genome Assembly of the Protozoan Parasite Trypanosoma cruzi.</title>
        <authorList>
            <person name="Diaz-Viraque F."/>
            <person name="Pita S."/>
            <person name="Greif G."/>
            <person name="de Souza R.C.M."/>
            <person name="Iraola G."/>
            <person name="Robello C."/>
        </authorList>
    </citation>
    <scope>NUCLEOTIDE SEQUENCE [LARGE SCALE GENOMIC DNA]</scope>
    <source>
        <strain evidence="3 4">Berenice</strain>
    </source>
</reference>
<dbReference type="VEuPathDB" id="TriTrypDB:ECC02_006951"/>
<organism evidence="3 4">
    <name type="scientific">Trypanosoma cruzi</name>
    <dbReference type="NCBI Taxonomy" id="5693"/>
    <lineage>
        <taxon>Eukaryota</taxon>
        <taxon>Discoba</taxon>
        <taxon>Euglenozoa</taxon>
        <taxon>Kinetoplastea</taxon>
        <taxon>Metakinetoplastina</taxon>
        <taxon>Trypanosomatida</taxon>
        <taxon>Trypanosomatidae</taxon>
        <taxon>Trypanosoma</taxon>
        <taxon>Schizotrypanum</taxon>
    </lineage>
</organism>
<sequence>MCIGIGHRIIIIIVITITIIVIFFLFIYLFFLPRNYFDIIIISFFLSFFLLGYVYILFYFNNYWLSHAFFFTYTHRHTHTHTLACFRCYMRFLFFFFFLCWLKKKKKEKKRKKTGAQGGTCGQRLTPSLWGEGHKDNATALFCRGAAIHPRMSARGKEGSPFSDPNRMQREEKSSGTSTNGFFSPILARNSNYNAGGGETGHMGRLENGDLYENGYESIYENSVGNYFAFGPMDNMQEMDLEYGSQLEMVDGSPTGLVYGLRGSYGPFYGMGGSYGSTHRPHTELGVVVNLQVPYSFTFPSNLGCGSSTIRLMSDTNDELGSFSAPASPPNTPTQISPESRSIWENLSPESVKIFFPGRCAENEPAFSTGGGETKMEVTLSDLDELESIVWASQSPAKEKDTRIKTLVLVEKDEELTTASAALKVDGDTVTLKQMKYTPDEVIITDGESKREIQSNLVSNMVDGFLLGHNAALLVSWDARAPTAPDRLVLSTLKLIVARLEAREKSADRQVSMSLTLDSLHGNNVRDLLSSNTPTTAGAAILFGRSPILGSMVLDTTAVDIKTAEDCERHMKTANDKRTDVDRLILGTLLLRQWDKKEKDVLLSSLTIAFSEDGTIPFVDVVRRCAAKTAEPLCCAINGPCISVHALCIYETNIICEEMLRHAEEIGKMANKSPHSGSVLHFIEAVEAHQVELNKKAQESNTNSHGFACFLENVIKDLKQLLEEPENANTLVFRVMSE</sequence>
<dbReference type="Proteomes" id="UP000583944">
    <property type="component" value="Unassembled WGS sequence"/>
</dbReference>
<keyword evidence="2" id="KW-0472">Membrane</keyword>
<evidence type="ECO:0000313" key="3">
    <source>
        <dbReference type="EMBL" id="KAF5220043.1"/>
    </source>
</evidence>
<dbReference type="InterPro" id="IPR027417">
    <property type="entry name" value="P-loop_NTPase"/>
</dbReference>
<dbReference type="PANTHER" id="PTHR35615">
    <property type="entry name" value="PRESENT IN THE OUTER MITOCHONDRIAL MEMBRANE PROTEOME 22-RELATED"/>
    <property type="match status" value="1"/>
</dbReference>
<dbReference type="AlphaFoldDB" id="A0A7J6Y0B8"/>
<comment type="caution">
    <text evidence="3">The sequence shown here is derived from an EMBL/GenBank/DDBJ whole genome shotgun (WGS) entry which is preliminary data.</text>
</comment>
<feature type="transmembrane region" description="Helical" evidence="2">
    <location>
        <begin position="39"/>
        <end position="60"/>
    </location>
</feature>
<dbReference type="PANTHER" id="PTHR35615:SF8">
    <property type="entry name" value="TRANSMEMBRANE PROTEIN"/>
    <property type="match status" value="1"/>
</dbReference>
<dbReference type="SUPFAM" id="SSF52540">
    <property type="entry name" value="P-loop containing nucleoside triphosphate hydrolases"/>
    <property type="match status" value="1"/>
</dbReference>
<dbReference type="VEuPathDB" id="TriTrypDB:BCY84_02818"/>
<keyword evidence="2" id="KW-0812">Transmembrane</keyword>
<dbReference type="Gene3D" id="3.40.850.10">
    <property type="entry name" value="Kinesin motor domain"/>
    <property type="match status" value="1"/>
</dbReference>
<feature type="transmembrane region" description="Helical" evidence="2">
    <location>
        <begin position="6"/>
        <end position="32"/>
    </location>
</feature>
<dbReference type="VEuPathDB" id="TriTrypDB:BCY84_02819"/>
<gene>
    <name evidence="3" type="ORF">ECC02_006951</name>
</gene>
<dbReference type="InterPro" id="IPR036961">
    <property type="entry name" value="Kinesin_motor_dom_sf"/>
</dbReference>